<gene>
    <name evidence="7" type="ORF">GCM10023226_06140</name>
</gene>
<keyword evidence="8" id="KW-1185">Reference proteome</keyword>
<feature type="DNA-binding region" description="H-T-H motif" evidence="4">
    <location>
        <begin position="44"/>
        <end position="63"/>
    </location>
</feature>
<evidence type="ECO:0000256" key="4">
    <source>
        <dbReference type="PROSITE-ProRule" id="PRU00335"/>
    </source>
</evidence>
<dbReference type="InterPro" id="IPR009057">
    <property type="entry name" value="Homeodomain-like_sf"/>
</dbReference>
<dbReference type="InterPro" id="IPR050109">
    <property type="entry name" value="HTH-type_TetR-like_transc_reg"/>
</dbReference>
<dbReference type="PROSITE" id="PS50977">
    <property type="entry name" value="HTH_TETR_2"/>
    <property type="match status" value="1"/>
</dbReference>
<keyword evidence="1" id="KW-0805">Transcription regulation</keyword>
<organism evidence="7 8">
    <name type="scientific">Nocardioides nanhaiensis</name>
    <dbReference type="NCBI Taxonomy" id="1476871"/>
    <lineage>
        <taxon>Bacteria</taxon>
        <taxon>Bacillati</taxon>
        <taxon>Actinomycetota</taxon>
        <taxon>Actinomycetes</taxon>
        <taxon>Propionibacteriales</taxon>
        <taxon>Nocardioidaceae</taxon>
        <taxon>Nocardioides</taxon>
    </lineage>
</organism>
<evidence type="ECO:0000256" key="5">
    <source>
        <dbReference type="SAM" id="MobiDB-lite"/>
    </source>
</evidence>
<sequence length="196" mass="20864">MSNQVSSVAGLPRRHATPRQAETVERLLAAGAEELRRSGHQALTMRMVARRAEVSSATAYTYLASKNHLFAELFWAALTASDDGDPVGATRTERVQSVVRTLVAVLDAEPALAAAVTSALLSSDPDVERLRLRIGTYLVERFQRALGEDADPVLLEAVTLAFTGALLQGGMGVIGYAEMGERLLAVVAAILEGHPA</sequence>
<dbReference type="RefSeq" id="WP_345262577.1">
    <property type="nucleotide sequence ID" value="NZ_BAABIM010000001.1"/>
</dbReference>
<dbReference type="InterPro" id="IPR001647">
    <property type="entry name" value="HTH_TetR"/>
</dbReference>
<feature type="domain" description="HTH tetR-type" evidence="6">
    <location>
        <begin position="21"/>
        <end position="81"/>
    </location>
</feature>
<comment type="caution">
    <text evidence="7">The sequence shown here is derived from an EMBL/GenBank/DDBJ whole genome shotgun (WGS) entry which is preliminary data.</text>
</comment>
<dbReference type="Proteomes" id="UP001500621">
    <property type="component" value="Unassembled WGS sequence"/>
</dbReference>
<evidence type="ECO:0000256" key="1">
    <source>
        <dbReference type="ARBA" id="ARBA00023015"/>
    </source>
</evidence>
<evidence type="ECO:0000256" key="2">
    <source>
        <dbReference type="ARBA" id="ARBA00023125"/>
    </source>
</evidence>
<dbReference type="SUPFAM" id="SSF46689">
    <property type="entry name" value="Homeodomain-like"/>
    <property type="match status" value="1"/>
</dbReference>
<dbReference type="PANTHER" id="PTHR30055:SF234">
    <property type="entry name" value="HTH-TYPE TRANSCRIPTIONAL REGULATOR BETI"/>
    <property type="match status" value="1"/>
</dbReference>
<dbReference type="Gene3D" id="1.10.357.10">
    <property type="entry name" value="Tetracycline Repressor, domain 2"/>
    <property type="match status" value="1"/>
</dbReference>
<keyword evidence="2 4" id="KW-0238">DNA-binding</keyword>
<dbReference type="EMBL" id="BAABIM010000001">
    <property type="protein sequence ID" value="GAA4672178.1"/>
    <property type="molecule type" value="Genomic_DNA"/>
</dbReference>
<proteinExistence type="predicted"/>
<protein>
    <submittedName>
        <fullName evidence="7">TetR/AcrR family transcriptional regulator</fullName>
    </submittedName>
</protein>
<evidence type="ECO:0000313" key="8">
    <source>
        <dbReference type="Proteomes" id="UP001500621"/>
    </source>
</evidence>
<accession>A0ABP8VUS0</accession>
<dbReference type="PANTHER" id="PTHR30055">
    <property type="entry name" value="HTH-TYPE TRANSCRIPTIONAL REGULATOR RUTR"/>
    <property type="match status" value="1"/>
</dbReference>
<keyword evidence="3" id="KW-0804">Transcription</keyword>
<evidence type="ECO:0000259" key="6">
    <source>
        <dbReference type="PROSITE" id="PS50977"/>
    </source>
</evidence>
<feature type="region of interest" description="Disordered" evidence="5">
    <location>
        <begin position="1"/>
        <end position="20"/>
    </location>
</feature>
<evidence type="ECO:0000256" key="3">
    <source>
        <dbReference type="ARBA" id="ARBA00023163"/>
    </source>
</evidence>
<dbReference type="Pfam" id="PF00440">
    <property type="entry name" value="TetR_N"/>
    <property type="match status" value="1"/>
</dbReference>
<evidence type="ECO:0000313" key="7">
    <source>
        <dbReference type="EMBL" id="GAA4672178.1"/>
    </source>
</evidence>
<reference evidence="8" key="1">
    <citation type="journal article" date="2019" name="Int. J. Syst. Evol. Microbiol.">
        <title>The Global Catalogue of Microorganisms (GCM) 10K type strain sequencing project: providing services to taxonomists for standard genome sequencing and annotation.</title>
        <authorList>
            <consortium name="The Broad Institute Genomics Platform"/>
            <consortium name="The Broad Institute Genome Sequencing Center for Infectious Disease"/>
            <person name="Wu L."/>
            <person name="Ma J."/>
        </authorList>
    </citation>
    <scope>NUCLEOTIDE SEQUENCE [LARGE SCALE GENOMIC DNA]</scope>
    <source>
        <strain evidence="8">JCM 18127</strain>
    </source>
</reference>
<name>A0ABP8VUS0_9ACTN</name>